<proteinExistence type="predicted"/>
<dbReference type="CDD" id="cd14727">
    <property type="entry name" value="ChanN-like"/>
    <property type="match status" value="1"/>
</dbReference>
<dbReference type="Gene3D" id="3.40.50.11550">
    <property type="match status" value="1"/>
</dbReference>
<feature type="domain" description="Haem-binding uptake Tiki superfamily ChaN" evidence="1">
    <location>
        <begin position="51"/>
        <end position="276"/>
    </location>
</feature>
<evidence type="ECO:0000313" key="2">
    <source>
        <dbReference type="EMBL" id="HEC78111.1"/>
    </source>
</evidence>
<name>A0A9C9EM71_UNCW3</name>
<protein>
    <recommendedName>
        <fullName evidence="1">Haem-binding uptake Tiki superfamily ChaN domain-containing protein</fullName>
    </recommendedName>
</protein>
<comment type="caution">
    <text evidence="2">The sequence shown here is derived from an EMBL/GenBank/DDBJ whole genome shotgun (WGS) entry which is preliminary data.</text>
</comment>
<dbReference type="InterPro" id="IPR007314">
    <property type="entry name" value="Cofac_haem-bd_dom"/>
</dbReference>
<sequence>MHYRTVFSTIVCLYFILFTTPLMYGEDKITDDDYIIFSVQKNRVVDLEEIVTTMKNYDVLFFGEEHNDPVAHYLEELLLKKLYARYPNLIVLSLEMFERDVQLVLDEYLSGMITEKHFRKDARVWTNYKDYRPLIEFARMNDIPVIAANAPYRYSNIASTKGQQALESLSDAAKSFIAPLPYDTATGAYYQKLLSVKKNMPFSLPKKTPADADTLKKMKMPVISMPEFKINQGQSLWDATMAHSLVRFSNKNTNKKIMHINGRFHSDEYFGVVQQLKKYAPDIRPLVVSTFSDSAFPEVDFNSYKNIADFIIITDPSVERTFE</sequence>
<dbReference type="EMBL" id="DRIG01000032">
    <property type="protein sequence ID" value="HEC78111.1"/>
    <property type="molecule type" value="Genomic_DNA"/>
</dbReference>
<dbReference type="AlphaFoldDB" id="A0A9C9EM71"/>
<evidence type="ECO:0000259" key="1">
    <source>
        <dbReference type="Pfam" id="PF04187"/>
    </source>
</evidence>
<dbReference type="Pfam" id="PF04187">
    <property type="entry name" value="Cofac_haem_bdg"/>
    <property type="match status" value="1"/>
</dbReference>
<dbReference type="SUPFAM" id="SSF159501">
    <property type="entry name" value="EreA/ChaN-like"/>
    <property type="match status" value="1"/>
</dbReference>
<reference evidence="2" key="1">
    <citation type="journal article" date="2020" name="mSystems">
        <title>Genome- and Community-Level Interaction Insights into Carbon Utilization and Element Cycling Functions of Hydrothermarchaeota in Hydrothermal Sediment.</title>
        <authorList>
            <person name="Zhou Z."/>
            <person name="Liu Y."/>
            <person name="Xu W."/>
            <person name="Pan J."/>
            <person name="Luo Z.H."/>
            <person name="Li M."/>
        </authorList>
    </citation>
    <scope>NUCLEOTIDE SEQUENCE</scope>
    <source>
        <strain evidence="2">HyVt-388</strain>
    </source>
</reference>
<accession>A0A9C9EM71</accession>
<organism evidence="2 3">
    <name type="scientific">candidate division WOR-3 bacterium</name>
    <dbReference type="NCBI Taxonomy" id="2052148"/>
    <lineage>
        <taxon>Bacteria</taxon>
        <taxon>Bacteria division WOR-3</taxon>
    </lineage>
</organism>
<gene>
    <name evidence="2" type="ORF">ENI34_03090</name>
</gene>
<evidence type="ECO:0000313" key="3">
    <source>
        <dbReference type="Proteomes" id="UP000885826"/>
    </source>
</evidence>
<dbReference type="Proteomes" id="UP000885826">
    <property type="component" value="Unassembled WGS sequence"/>
</dbReference>